<dbReference type="FunFam" id="2.60.40.10:FF:000204">
    <property type="entry name" value="Major histocompatibility complex, class I-related protein"/>
    <property type="match status" value="1"/>
</dbReference>
<reference evidence="12" key="2">
    <citation type="submission" date="2025-09" db="UniProtKB">
        <authorList>
            <consortium name="Ensembl"/>
        </authorList>
    </citation>
    <scope>IDENTIFICATION</scope>
</reference>
<dbReference type="GO" id="GO:0002474">
    <property type="term" value="P:antigen processing and presentation of peptide antigen via MHC class I"/>
    <property type="evidence" value="ECO:0007669"/>
    <property type="project" value="UniProtKB-KW"/>
</dbReference>
<dbReference type="GO" id="GO:0042612">
    <property type="term" value="C:MHC class I protein complex"/>
    <property type="evidence" value="ECO:0007669"/>
    <property type="project" value="UniProtKB-KW"/>
</dbReference>
<keyword evidence="3 10" id="KW-0812">Transmembrane</keyword>
<dbReference type="GO" id="GO:0005615">
    <property type="term" value="C:extracellular space"/>
    <property type="evidence" value="ECO:0007669"/>
    <property type="project" value="TreeGrafter"/>
</dbReference>
<dbReference type="AlphaFoldDB" id="A0A8C6VHB8"/>
<dbReference type="Gene3D" id="2.60.40.10">
    <property type="entry name" value="Immunoglobulins"/>
    <property type="match status" value="1"/>
</dbReference>
<evidence type="ECO:0000256" key="6">
    <source>
        <dbReference type="ARBA" id="ARBA00022989"/>
    </source>
</evidence>
<keyword evidence="9" id="KW-0325">Glycoprotein</keyword>
<evidence type="ECO:0000313" key="13">
    <source>
        <dbReference type="Proteomes" id="UP000694559"/>
    </source>
</evidence>
<dbReference type="GO" id="GO:0009897">
    <property type="term" value="C:external side of plasma membrane"/>
    <property type="evidence" value="ECO:0007669"/>
    <property type="project" value="TreeGrafter"/>
</dbReference>
<proteinExistence type="predicted"/>
<dbReference type="GO" id="GO:0006955">
    <property type="term" value="P:immune response"/>
    <property type="evidence" value="ECO:0007669"/>
    <property type="project" value="TreeGrafter"/>
</dbReference>
<evidence type="ECO:0000256" key="9">
    <source>
        <dbReference type="ARBA" id="ARBA00023180"/>
    </source>
</evidence>
<keyword evidence="4" id="KW-0732">Signal</keyword>
<keyword evidence="8" id="KW-1015">Disulfide bond</keyword>
<evidence type="ECO:0000313" key="12">
    <source>
        <dbReference type="Ensembl" id="ENSNNAP00000003066.1"/>
    </source>
</evidence>
<protein>
    <recommendedName>
        <fullName evidence="11">Ig-like domain-containing protein</fullName>
    </recommendedName>
</protein>
<keyword evidence="6 10" id="KW-1133">Transmembrane helix</keyword>
<dbReference type="InterPro" id="IPR003597">
    <property type="entry name" value="Ig_C1-set"/>
</dbReference>
<feature type="domain" description="Ig-like" evidence="11">
    <location>
        <begin position="82"/>
        <end position="171"/>
    </location>
</feature>
<evidence type="ECO:0000256" key="8">
    <source>
        <dbReference type="ARBA" id="ARBA00023157"/>
    </source>
</evidence>
<feature type="transmembrane region" description="Helical" evidence="10">
    <location>
        <begin position="207"/>
        <end position="228"/>
    </location>
</feature>
<evidence type="ECO:0000256" key="3">
    <source>
        <dbReference type="ARBA" id="ARBA00022692"/>
    </source>
</evidence>
<evidence type="ECO:0000256" key="1">
    <source>
        <dbReference type="ARBA" id="ARBA00004479"/>
    </source>
</evidence>
<keyword evidence="2" id="KW-0490">MHC I</keyword>
<dbReference type="InterPro" id="IPR036179">
    <property type="entry name" value="Ig-like_dom_sf"/>
</dbReference>
<dbReference type="PROSITE" id="PS50835">
    <property type="entry name" value="IG_LIKE"/>
    <property type="match status" value="1"/>
</dbReference>
<accession>A0A8C6VHB8</accession>
<evidence type="ECO:0000259" key="11">
    <source>
        <dbReference type="PROSITE" id="PS50835"/>
    </source>
</evidence>
<reference evidence="12" key="1">
    <citation type="submission" date="2025-08" db="UniProtKB">
        <authorList>
            <consortium name="Ensembl"/>
        </authorList>
    </citation>
    <scope>IDENTIFICATION</scope>
</reference>
<dbReference type="InterPro" id="IPR050208">
    <property type="entry name" value="MHC_class-I_related"/>
</dbReference>
<dbReference type="InterPro" id="IPR007110">
    <property type="entry name" value="Ig-like_dom"/>
</dbReference>
<dbReference type="Pfam" id="PF07654">
    <property type="entry name" value="C1-set"/>
    <property type="match status" value="1"/>
</dbReference>
<keyword evidence="13" id="KW-1185">Reference proteome</keyword>
<dbReference type="OrthoDB" id="8936120at2759"/>
<dbReference type="Ensembl" id="ENSNNAT00000003220.1">
    <property type="protein sequence ID" value="ENSNNAP00000003066.1"/>
    <property type="gene ID" value="ENSNNAG00000002096.1"/>
</dbReference>
<evidence type="ECO:0000256" key="5">
    <source>
        <dbReference type="ARBA" id="ARBA00022859"/>
    </source>
</evidence>
<keyword evidence="7 10" id="KW-0472">Membrane</keyword>
<dbReference type="InterPro" id="IPR013783">
    <property type="entry name" value="Ig-like_fold"/>
</dbReference>
<dbReference type="PANTHER" id="PTHR16675:SF242">
    <property type="entry name" value="MAJOR HISTOCOMPATIBILITY COMPLEX CLASS I-RELATED GENE PROTEIN"/>
    <property type="match status" value="1"/>
</dbReference>
<sequence>MAGPQTGLIEVKDISSCLIKEKPGSSPLEGWEEEYNCVLGEESWALFIHTHPLWVSFRASYLAGEFGLNPGNSGVVAVSAEPPVGKVTHKVVNERLEILTCQAFGFYPKEIQATWTRDGEPCVYETLYKNVAPNSDGTYYVQLSIDINPKERDCFRCHLEHKGLQEPLVLSLKEETGWERLPFFSASPLRGTQHLSNQNPLSPSLAAMWWIPVGIVTGVIWVVIFLICK</sequence>
<evidence type="ECO:0000256" key="4">
    <source>
        <dbReference type="ARBA" id="ARBA00022729"/>
    </source>
</evidence>
<dbReference type="SUPFAM" id="SSF48726">
    <property type="entry name" value="Immunoglobulin"/>
    <property type="match status" value="1"/>
</dbReference>
<evidence type="ECO:0000256" key="7">
    <source>
        <dbReference type="ARBA" id="ARBA00023136"/>
    </source>
</evidence>
<dbReference type="SMART" id="SM00407">
    <property type="entry name" value="IGc1"/>
    <property type="match status" value="1"/>
</dbReference>
<name>A0A8C6VHB8_NAJNA</name>
<dbReference type="Proteomes" id="UP000694559">
    <property type="component" value="Unplaced"/>
</dbReference>
<dbReference type="GeneTree" id="ENSGT01150000286995"/>
<evidence type="ECO:0000256" key="10">
    <source>
        <dbReference type="SAM" id="Phobius"/>
    </source>
</evidence>
<organism evidence="12 13">
    <name type="scientific">Naja naja</name>
    <name type="common">Indian cobra</name>
    <dbReference type="NCBI Taxonomy" id="35670"/>
    <lineage>
        <taxon>Eukaryota</taxon>
        <taxon>Metazoa</taxon>
        <taxon>Chordata</taxon>
        <taxon>Craniata</taxon>
        <taxon>Vertebrata</taxon>
        <taxon>Euteleostomi</taxon>
        <taxon>Lepidosauria</taxon>
        <taxon>Squamata</taxon>
        <taxon>Bifurcata</taxon>
        <taxon>Unidentata</taxon>
        <taxon>Episquamata</taxon>
        <taxon>Toxicofera</taxon>
        <taxon>Serpentes</taxon>
        <taxon>Colubroidea</taxon>
        <taxon>Elapidae</taxon>
        <taxon>Elapinae</taxon>
        <taxon>Naja</taxon>
    </lineage>
</organism>
<evidence type="ECO:0000256" key="2">
    <source>
        <dbReference type="ARBA" id="ARBA00022451"/>
    </source>
</evidence>
<comment type="subcellular location">
    <subcellularLocation>
        <location evidence="1">Membrane</location>
        <topology evidence="1">Single-pass type I membrane protein</topology>
    </subcellularLocation>
</comment>
<dbReference type="PANTHER" id="PTHR16675">
    <property type="entry name" value="MHC CLASS I-RELATED"/>
    <property type="match status" value="1"/>
</dbReference>
<keyword evidence="5" id="KW-0391">Immunity</keyword>